<dbReference type="Proteomes" id="UP000663874">
    <property type="component" value="Unassembled WGS sequence"/>
</dbReference>
<feature type="compositionally biased region" description="Polar residues" evidence="1">
    <location>
        <begin position="1"/>
        <end position="15"/>
    </location>
</feature>
<reference evidence="2" key="1">
    <citation type="submission" date="2021-02" db="EMBL/GenBank/DDBJ databases">
        <authorList>
            <person name="Nowell W R."/>
        </authorList>
    </citation>
    <scope>NUCLEOTIDE SEQUENCE</scope>
</reference>
<protein>
    <submittedName>
        <fullName evidence="2">Uncharacterized protein</fullName>
    </submittedName>
</protein>
<comment type="caution">
    <text evidence="2">The sequence shown here is derived from an EMBL/GenBank/DDBJ whole genome shotgun (WGS) entry which is preliminary data.</text>
</comment>
<evidence type="ECO:0000313" key="3">
    <source>
        <dbReference type="Proteomes" id="UP000663874"/>
    </source>
</evidence>
<feature type="non-terminal residue" evidence="2">
    <location>
        <position position="576"/>
    </location>
</feature>
<feature type="region of interest" description="Disordered" evidence="1">
    <location>
        <begin position="1"/>
        <end position="50"/>
    </location>
</feature>
<feature type="region of interest" description="Disordered" evidence="1">
    <location>
        <begin position="557"/>
        <end position="576"/>
    </location>
</feature>
<evidence type="ECO:0000313" key="2">
    <source>
        <dbReference type="EMBL" id="CAF3637301.1"/>
    </source>
</evidence>
<evidence type="ECO:0000256" key="1">
    <source>
        <dbReference type="SAM" id="MobiDB-lite"/>
    </source>
</evidence>
<dbReference type="AlphaFoldDB" id="A0A818QEA2"/>
<dbReference type="EMBL" id="CAJOBE010000411">
    <property type="protein sequence ID" value="CAF3637301.1"/>
    <property type="molecule type" value="Genomic_DNA"/>
</dbReference>
<organism evidence="2 3">
    <name type="scientific">Rotaria sordida</name>
    <dbReference type="NCBI Taxonomy" id="392033"/>
    <lineage>
        <taxon>Eukaryota</taxon>
        <taxon>Metazoa</taxon>
        <taxon>Spiralia</taxon>
        <taxon>Gnathifera</taxon>
        <taxon>Rotifera</taxon>
        <taxon>Eurotatoria</taxon>
        <taxon>Bdelloidea</taxon>
        <taxon>Philodinida</taxon>
        <taxon>Philodinidae</taxon>
        <taxon>Rotaria</taxon>
    </lineage>
</organism>
<feature type="compositionally biased region" description="Low complexity" evidence="1">
    <location>
        <begin position="26"/>
        <end position="39"/>
    </location>
</feature>
<proteinExistence type="predicted"/>
<name>A0A818QEA2_9BILA</name>
<sequence>EPTHTSQEQPTNRSCLTCGRSKSKQKTSSTIPKPTTTITHTGLLDERRRGQLNTHRNELGDILRAHIQSSQPSIRQFPEHPKEIDKIVRKSLILLNQPKILSYEQIRNDLKTEYKQTFYLVDPIVDITRDTLDHCDITQMKEKINLDILDSNITQTTNLYNQIYNQSNLLSTAEYNLLKSNQLQWLNQYLIDNELKMKKLTRKQTKELHKILNRTLDLLSLNLIYTWDELNAQLRREFPKAHDLCDRSIELIKQAQKDGLLLLQQSPNTNQQDLTSINVISANGKRRASSLLTERAKQNIQTNRKKIISSITNLLYDYNKPLYNENQIETYVNKTFHYLEEKKIGEFKTYNDLKDRLKKDFKHNHEKLIEQIVDIIEQAHATNQFDDIDKPEVQTLMKDRLDGKPLVIKEMYVSLPPRTGTYGTSKYTNDESSRYLSTSINGDQTMNSSTSSHRVARGLSWREANERARILFYRGKHPAIHYDEQAAGFDVRMLLETTSGGTQEIPVTDSDVHELLNSCGVQWDGVNIISLVDHSEDVVRAAEQAALKVIREKGLVDLRTPPPTRNTDDNDEPLSS</sequence>
<accession>A0A818QEA2</accession>
<gene>
    <name evidence="2" type="ORF">FNK824_LOCUS5247</name>
</gene>